<dbReference type="RefSeq" id="WP_312924814.1">
    <property type="nucleotide sequence ID" value="NZ_BAABIX010000010.1"/>
</dbReference>
<dbReference type="InterPro" id="IPR011701">
    <property type="entry name" value="MFS"/>
</dbReference>
<feature type="transmembrane region" description="Helical" evidence="5">
    <location>
        <begin position="93"/>
        <end position="112"/>
    </location>
</feature>
<protein>
    <submittedName>
        <fullName evidence="7">EmrB/QacA subfamily drug resistance transporter</fullName>
    </submittedName>
</protein>
<evidence type="ECO:0000256" key="2">
    <source>
        <dbReference type="ARBA" id="ARBA00022692"/>
    </source>
</evidence>
<evidence type="ECO:0000313" key="7">
    <source>
        <dbReference type="EMBL" id="MBB5133308.1"/>
    </source>
</evidence>
<dbReference type="AlphaFoldDB" id="A0A840P0S2"/>
<feature type="domain" description="Major facilitator superfamily (MFS) profile" evidence="6">
    <location>
        <begin position="27"/>
        <end position="499"/>
    </location>
</feature>
<feature type="transmembrane region" description="Helical" evidence="5">
    <location>
        <begin position="65"/>
        <end position="81"/>
    </location>
</feature>
<dbReference type="CDD" id="cd17321">
    <property type="entry name" value="MFS_MMR_MDR_like"/>
    <property type="match status" value="1"/>
</dbReference>
<name>A0A840P0S2_9ACTN</name>
<feature type="transmembrane region" description="Helical" evidence="5">
    <location>
        <begin position="238"/>
        <end position="261"/>
    </location>
</feature>
<evidence type="ECO:0000256" key="3">
    <source>
        <dbReference type="ARBA" id="ARBA00022989"/>
    </source>
</evidence>
<keyword evidence="3 5" id="KW-1133">Transmembrane helix</keyword>
<dbReference type="Proteomes" id="UP000578449">
    <property type="component" value="Unassembled WGS sequence"/>
</dbReference>
<dbReference type="GO" id="GO:0022857">
    <property type="term" value="F:transmembrane transporter activity"/>
    <property type="evidence" value="ECO:0007669"/>
    <property type="project" value="InterPro"/>
</dbReference>
<gene>
    <name evidence="7" type="ORF">HNP84_003029</name>
</gene>
<feature type="transmembrane region" description="Helical" evidence="5">
    <location>
        <begin position="25"/>
        <end position="45"/>
    </location>
</feature>
<dbReference type="InterPro" id="IPR020846">
    <property type="entry name" value="MFS_dom"/>
</dbReference>
<reference evidence="7 8" key="1">
    <citation type="submission" date="2020-08" db="EMBL/GenBank/DDBJ databases">
        <title>Genomic Encyclopedia of Type Strains, Phase IV (KMG-IV): sequencing the most valuable type-strain genomes for metagenomic binning, comparative biology and taxonomic classification.</title>
        <authorList>
            <person name="Goeker M."/>
        </authorList>
    </citation>
    <scope>NUCLEOTIDE SEQUENCE [LARGE SCALE GENOMIC DNA]</scope>
    <source>
        <strain evidence="7 8">DSM 45615</strain>
    </source>
</reference>
<accession>A0A840P0S2</accession>
<dbReference type="PANTHER" id="PTHR42718:SF42">
    <property type="entry name" value="EXPORT PROTEIN"/>
    <property type="match status" value="1"/>
</dbReference>
<feature type="transmembrane region" description="Helical" evidence="5">
    <location>
        <begin position="417"/>
        <end position="436"/>
    </location>
</feature>
<dbReference type="GO" id="GO:0005886">
    <property type="term" value="C:plasma membrane"/>
    <property type="evidence" value="ECO:0007669"/>
    <property type="project" value="UniProtKB-SubCell"/>
</dbReference>
<dbReference type="PRINTS" id="PR01036">
    <property type="entry name" value="TCRTETB"/>
</dbReference>
<feature type="transmembrane region" description="Helical" evidence="5">
    <location>
        <begin position="151"/>
        <end position="173"/>
    </location>
</feature>
<evidence type="ECO:0000256" key="1">
    <source>
        <dbReference type="ARBA" id="ARBA00004651"/>
    </source>
</evidence>
<dbReference type="Gene3D" id="1.20.1720.10">
    <property type="entry name" value="Multidrug resistance protein D"/>
    <property type="match status" value="1"/>
</dbReference>
<evidence type="ECO:0000256" key="4">
    <source>
        <dbReference type="ARBA" id="ARBA00023136"/>
    </source>
</evidence>
<dbReference type="SUPFAM" id="SSF103473">
    <property type="entry name" value="MFS general substrate transporter"/>
    <property type="match status" value="1"/>
</dbReference>
<feature type="transmembrane region" description="Helical" evidence="5">
    <location>
        <begin position="282"/>
        <end position="305"/>
    </location>
</feature>
<keyword evidence="2 5" id="KW-0812">Transmembrane</keyword>
<sequence>MTSNIVRDDDAAPEAPVTRRDPRRWWTLVVLCLSLLVLVVDNTVLNLAIPSLMRDLRATPADVQWIIDAYVLVFAGLLLTSGSLSDRYGRRRLLIIGLAVLGGASLLALAATEPWHLIAVRVLMGVGGSLLMPSTLSILITVFDNEQERRVAFAAWSAVAMVGMVAGPIVGGFLLQHYWWGSVFLLNVPVAVLAIGAAIVFMPESRAPARRIDPLGVVLSAAGMTGVVYYVIAGPHQGWAATGPLAALAVGVLTLVAFAVWELRTAHPMLPLRLFRDRNFSGASFSIVLLSFGSGALLLMLTQYLQFVLDYSVMAAGLALLPYAVAATLFNAVGAGLGQKVSNRALIGGGLLVMGAGFALLSFVGPEDGYGTMIAGLLVMGVGGGLAGPAAYTTLLGAVPPQHAGVGSALNDTVQQVGVALSVAVLGSVLAGFYTASMPESAPAAARESIAWADQFQDPGLIRTADEAFVSAMSLGSWVGAAACVCATLLALAVIRRPAAPAVAVETDKAGV</sequence>
<dbReference type="Pfam" id="PF07690">
    <property type="entry name" value="MFS_1"/>
    <property type="match status" value="1"/>
</dbReference>
<feature type="transmembrane region" description="Helical" evidence="5">
    <location>
        <begin position="370"/>
        <end position="396"/>
    </location>
</feature>
<proteinExistence type="predicted"/>
<evidence type="ECO:0000259" key="6">
    <source>
        <dbReference type="PROSITE" id="PS50850"/>
    </source>
</evidence>
<evidence type="ECO:0000256" key="5">
    <source>
        <dbReference type="SAM" id="Phobius"/>
    </source>
</evidence>
<evidence type="ECO:0000313" key="8">
    <source>
        <dbReference type="Proteomes" id="UP000578449"/>
    </source>
</evidence>
<feature type="transmembrane region" description="Helical" evidence="5">
    <location>
        <begin position="118"/>
        <end position="139"/>
    </location>
</feature>
<dbReference type="PANTHER" id="PTHR42718">
    <property type="entry name" value="MAJOR FACILITATOR SUPERFAMILY MULTIDRUG TRANSPORTER MFSC"/>
    <property type="match status" value="1"/>
</dbReference>
<organism evidence="7 8">
    <name type="scientific">Thermocatellispora tengchongensis</name>
    <dbReference type="NCBI Taxonomy" id="1073253"/>
    <lineage>
        <taxon>Bacteria</taxon>
        <taxon>Bacillati</taxon>
        <taxon>Actinomycetota</taxon>
        <taxon>Actinomycetes</taxon>
        <taxon>Streptosporangiales</taxon>
        <taxon>Streptosporangiaceae</taxon>
        <taxon>Thermocatellispora</taxon>
    </lineage>
</organism>
<dbReference type="InterPro" id="IPR036259">
    <property type="entry name" value="MFS_trans_sf"/>
</dbReference>
<comment type="caution">
    <text evidence="7">The sequence shown here is derived from an EMBL/GenBank/DDBJ whole genome shotgun (WGS) entry which is preliminary data.</text>
</comment>
<keyword evidence="4 5" id="KW-0472">Membrane</keyword>
<dbReference type="PROSITE" id="PS50850">
    <property type="entry name" value="MFS"/>
    <property type="match status" value="1"/>
</dbReference>
<feature type="transmembrane region" description="Helical" evidence="5">
    <location>
        <begin position="214"/>
        <end position="232"/>
    </location>
</feature>
<feature type="transmembrane region" description="Helical" evidence="5">
    <location>
        <begin position="311"/>
        <end position="333"/>
    </location>
</feature>
<keyword evidence="8" id="KW-1185">Reference proteome</keyword>
<dbReference type="EMBL" id="JACHGN010000005">
    <property type="protein sequence ID" value="MBB5133308.1"/>
    <property type="molecule type" value="Genomic_DNA"/>
</dbReference>
<feature type="transmembrane region" description="Helical" evidence="5">
    <location>
        <begin position="475"/>
        <end position="495"/>
    </location>
</feature>
<feature type="transmembrane region" description="Helical" evidence="5">
    <location>
        <begin position="345"/>
        <end position="364"/>
    </location>
</feature>
<comment type="subcellular location">
    <subcellularLocation>
        <location evidence="1">Cell membrane</location>
        <topology evidence="1">Multi-pass membrane protein</topology>
    </subcellularLocation>
</comment>
<feature type="transmembrane region" description="Helical" evidence="5">
    <location>
        <begin position="179"/>
        <end position="202"/>
    </location>
</feature>
<dbReference type="Gene3D" id="1.20.1250.20">
    <property type="entry name" value="MFS general substrate transporter like domains"/>
    <property type="match status" value="1"/>
</dbReference>